<gene>
    <name evidence="2" type="ORF">NDI38_13650</name>
</gene>
<dbReference type="RefSeq" id="WP_190446456.1">
    <property type="nucleotide sequence ID" value="NZ_JAMPLM010000011.1"/>
</dbReference>
<dbReference type="SUPFAM" id="SSF47598">
    <property type="entry name" value="Ribbon-helix-helix"/>
    <property type="match status" value="1"/>
</dbReference>
<dbReference type="Pfam" id="PF07878">
    <property type="entry name" value="RHH_5"/>
    <property type="match status" value="1"/>
</dbReference>
<accession>A0ABV0KJS0</accession>
<keyword evidence="3" id="KW-1185">Reference proteome</keyword>
<dbReference type="CDD" id="cd21631">
    <property type="entry name" value="RHH_CopG_NikR-like"/>
    <property type="match status" value="1"/>
</dbReference>
<comment type="caution">
    <text evidence="2">The sequence shown here is derived from an EMBL/GenBank/DDBJ whole genome shotgun (WGS) entry which is preliminary data.</text>
</comment>
<reference evidence="2 3" key="1">
    <citation type="submission" date="2022-04" db="EMBL/GenBank/DDBJ databases">
        <title>Positive selection, recombination, and allopatry shape intraspecific diversity of widespread and dominant cyanobacteria.</title>
        <authorList>
            <person name="Wei J."/>
            <person name="Shu W."/>
            <person name="Hu C."/>
        </authorList>
    </citation>
    <scope>NUCLEOTIDE SEQUENCE [LARGE SCALE GENOMIC DNA]</scope>
    <source>
        <strain evidence="2 3">AS-A4</strain>
    </source>
</reference>
<proteinExistence type="predicted"/>
<dbReference type="Proteomes" id="UP001476950">
    <property type="component" value="Unassembled WGS sequence"/>
</dbReference>
<organism evidence="2 3">
    <name type="scientific">Stenomitos frigidus AS-A4</name>
    <dbReference type="NCBI Taxonomy" id="2933935"/>
    <lineage>
        <taxon>Bacteria</taxon>
        <taxon>Bacillati</taxon>
        <taxon>Cyanobacteriota</taxon>
        <taxon>Cyanophyceae</taxon>
        <taxon>Leptolyngbyales</taxon>
        <taxon>Leptolyngbyaceae</taxon>
        <taxon>Stenomitos</taxon>
    </lineage>
</organism>
<evidence type="ECO:0000313" key="2">
    <source>
        <dbReference type="EMBL" id="MEP1059487.1"/>
    </source>
</evidence>
<dbReference type="EMBL" id="JAMPLM010000011">
    <property type="protein sequence ID" value="MEP1059487.1"/>
    <property type="molecule type" value="Genomic_DNA"/>
</dbReference>
<dbReference type="InterPro" id="IPR010985">
    <property type="entry name" value="Ribbon_hlx_hlx"/>
</dbReference>
<evidence type="ECO:0000313" key="3">
    <source>
        <dbReference type="Proteomes" id="UP001476950"/>
    </source>
</evidence>
<feature type="domain" description="CopG-like ribbon-helix-helix" evidence="1">
    <location>
        <begin position="16"/>
        <end position="57"/>
    </location>
</feature>
<sequence>MTMYGSDSDLMPSEKPRVTIYLDDETKTDLEKLAKANDRPVSNFVLVLIKEAIAKAKTDGVIGE</sequence>
<protein>
    <submittedName>
        <fullName evidence="2">Ribbon-helix-helix protein, CopG family</fullName>
    </submittedName>
</protein>
<name>A0ABV0KJS0_9CYAN</name>
<dbReference type="InterPro" id="IPR012869">
    <property type="entry name" value="RHH_5"/>
</dbReference>
<evidence type="ECO:0000259" key="1">
    <source>
        <dbReference type="Pfam" id="PF07878"/>
    </source>
</evidence>